<proteinExistence type="predicted"/>
<dbReference type="SMART" id="SM00710">
    <property type="entry name" value="PbH1"/>
    <property type="match status" value="4"/>
</dbReference>
<sequence length="334" mass="34366">MRAPGRSPSAVVAVVAATTVVAGAVPGMARAAAPGTGCSAPTVTVDGPERLAAALAGARPGDVIRIADGTYDGNWTATTPGTEYRPIWLCGGPKAVLTNGGHRGGHGLHLDGASWWHVHGFSVAAARKGVVVERAEHVTLEGLNVHDVGEQGIHLRRHTTGSFVSGNTVYGTGHAGSQWGEGVQIGSDDVDWPVHTEGLPDRSDRNIVAGNTIHTTTAEPIAVREGTSRGLVVGNVLDAGAGGDGCGEVKGNDWVFSHNACTASRTDGWRTHRTRVGGHWGLRTVFTGNEVALAGTSPGYGFKIDAPAEVRAIVNCDNTVTGGMFANVGCVSWP</sequence>
<keyword evidence="3" id="KW-1185">Reference proteome</keyword>
<dbReference type="Proteomes" id="UP001596074">
    <property type="component" value="Unassembled WGS sequence"/>
</dbReference>
<dbReference type="InterPro" id="IPR039448">
    <property type="entry name" value="Beta_helix"/>
</dbReference>
<reference evidence="3" key="1">
    <citation type="journal article" date="2019" name="Int. J. Syst. Evol. Microbiol.">
        <title>The Global Catalogue of Microorganisms (GCM) 10K type strain sequencing project: providing services to taxonomists for standard genome sequencing and annotation.</title>
        <authorList>
            <consortium name="The Broad Institute Genomics Platform"/>
            <consortium name="The Broad Institute Genome Sequencing Center for Infectious Disease"/>
            <person name="Wu L."/>
            <person name="Ma J."/>
        </authorList>
    </citation>
    <scope>NUCLEOTIDE SEQUENCE [LARGE SCALE GENOMIC DNA]</scope>
    <source>
        <strain evidence="3">KCTC 42087</strain>
    </source>
</reference>
<evidence type="ECO:0000313" key="3">
    <source>
        <dbReference type="Proteomes" id="UP001596074"/>
    </source>
</evidence>
<accession>A0ABW0ZSF1</accession>
<dbReference type="SUPFAM" id="SSF51126">
    <property type="entry name" value="Pectin lyase-like"/>
    <property type="match status" value="1"/>
</dbReference>
<name>A0ABW0ZSF1_9ACTN</name>
<dbReference type="InterPro" id="IPR012334">
    <property type="entry name" value="Pectin_lyas_fold"/>
</dbReference>
<feature type="domain" description="Right handed beta helix" evidence="1">
    <location>
        <begin position="107"/>
        <end position="260"/>
    </location>
</feature>
<dbReference type="EMBL" id="JBHSON010000012">
    <property type="protein sequence ID" value="MFC5746215.1"/>
    <property type="molecule type" value="Genomic_DNA"/>
</dbReference>
<dbReference type="RefSeq" id="WP_378281833.1">
    <property type="nucleotide sequence ID" value="NZ_JBHSON010000012.1"/>
</dbReference>
<dbReference type="InterPro" id="IPR006626">
    <property type="entry name" value="PbH1"/>
</dbReference>
<evidence type="ECO:0000313" key="2">
    <source>
        <dbReference type="EMBL" id="MFC5746215.1"/>
    </source>
</evidence>
<protein>
    <submittedName>
        <fullName evidence="2">Right-handed parallel beta-helix repeat-containing protein</fullName>
    </submittedName>
</protein>
<gene>
    <name evidence="2" type="ORF">ACFPZN_11400</name>
</gene>
<dbReference type="InterPro" id="IPR011050">
    <property type="entry name" value="Pectin_lyase_fold/virulence"/>
</dbReference>
<evidence type="ECO:0000259" key="1">
    <source>
        <dbReference type="Pfam" id="PF13229"/>
    </source>
</evidence>
<dbReference type="Gene3D" id="2.160.20.10">
    <property type="entry name" value="Single-stranded right-handed beta-helix, Pectin lyase-like"/>
    <property type="match status" value="1"/>
</dbReference>
<comment type="caution">
    <text evidence="2">The sequence shown here is derived from an EMBL/GenBank/DDBJ whole genome shotgun (WGS) entry which is preliminary data.</text>
</comment>
<dbReference type="Pfam" id="PF13229">
    <property type="entry name" value="Beta_helix"/>
    <property type="match status" value="1"/>
</dbReference>
<organism evidence="2 3">
    <name type="scientific">Actinomadura rugatobispora</name>
    <dbReference type="NCBI Taxonomy" id="1994"/>
    <lineage>
        <taxon>Bacteria</taxon>
        <taxon>Bacillati</taxon>
        <taxon>Actinomycetota</taxon>
        <taxon>Actinomycetes</taxon>
        <taxon>Streptosporangiales</taxon>
        <taxon>Thermomonosporaceae</taxon>
        <taxon>Actinomadura</taxon>
    </lineage>
</organism>